<feature type="region of interest" description="Disordered" evidence="1">
    <location>
        <begin position="144"/>
        <end position="163"/>
    </location>
</feature>
<dbReference type="AlphaFoldDB" id="K8EGH4"/>
<organism evidence="2 3">
    <name type="scientific">Bathycoccus prasinos</name>
    <dbReference type="NCBI Taxonomy" id="41875"/>
    <lineage>
        <taxon>Eukaryota</taxon>
        <taxon>Viridiplantae</taxon>
        <taxon>Chlorophyta</taxon>
        <taxon>Mamiellophyceae</taxon>
        <taxon>Mamiellales</taxon>
        <taxon>Bathycoccaceae</taxon>
        <taxon>Bathycoccus</taxon>
    </lineage>
</organism>
<dbReference type="GeneID" id="19015276"/>
<dbReference type="Proteomes" id="UP000198341">
    <property type="component" value="Chromosome 6"/>
</dbReference>
<feature type="compositionally biased region" description="Low complexity" evidence="1">
    <location>
        <begin position="144"/>
        <end position="156"/>
    </location>
</feature>
<accession>K8EGH4</accession>
<protein>
    <submittedName>
        <fullName evidence="2">Uncharacterized protein</fullName>
    </submittedName>
</protein>
<sequence length="207" mass="23131">MDYAAKRMELNDNDDGNDTESVSLEICITDFSGNDCYRDARYATYVDSSRDIDAFLIVVANNRGGDLNKSLRLVQSKWFEEVARYVNSAKRQNRRSLPPCVCLCVHDFVDDDDDDKNKLQPDDAFLERSLDALDAFDRRLTTTASSSSKSTTTEGSQDSRSHLSISPELSSFVASANAKTGCNVKSIFQRLAKRALERRESFRGLGG</sequence>
<dbReference type="InterPro" id="IPR027417">
    <property type="entry name" value="P-loop_NTPase"/>
</dbReference>
<evidence type="ECO:0000313" key="3">
    <source>
        <dbReference type="Proteomes" id="UP000198341"/>
    </source>
</evidence>
<proteinExistence type="predicted"/>
<dbReference type="EMBL" id="FO082273">
    <property type="protein sequence ID" value="CCO17252.1"/>
    <property type="molecule type" value="Genomic_DNA"/>
</dbReference>
<name>K8EGH4_9CHLO</name>
<evidence type="ECO:0000313" key="2">
    <source>
        <dbReference type="EMBL" id="CCO17252.1"/>
    </source>
</evidence>
<dbReference type="Gene3D" id="3.40.50.300">
    <property type="entry name" value="P-loop containing nucleotide triphosphate hydrolases"/>
    <property type="match status" value="1"/>
</dbReference>
<dbReference type="KEGG" id="bpg:Bathy06g02960"/>
<gene>
    <name evidence="2" type="ORF">Bathy06g02960</name>
</gene>
<keyword evidence="3" id="KW-1185">Reference proteome</keyword>
<reference evidence="2 3" key="1">
    <citation type="submission" date="2011-10" db="EMBL/GenBank/DDBJ databases">
        <authorList>
            <person name="Genoscope - CEA"/>
        </authorList>
    </citation>
    <scope>NUCLEOTIDE SEQUENCE [LARGE SCALE GENOMIC DNA]</scope>
    <source>
        <strain evidence="2 3">RCC 1105</strain>
    </source>
</reference>
<evidence type="ECO:0000256" key="1">
    <source>
        <dbReference type="SAM" id="MobiDB-lite"/>
    </source>
</evidence>
<dbReference type="RefSeq" id="XP_007512652.1">
    <property type="nucleotide sequence ID" value="XM_007512590.1"/>
</dbReference>